<keyword evidence="3" id="KW-1003">Cell membrane</keyword>
<dbReference type="AlphaFoldDB" id="A0A852SI51"/>
<evidence type="ECO:0000313" key="10">
    <source>
        <dbReference type="Proteomes" id="UP000549913"/>
    </source>
</evidence>
<dbReference type="EMBL" id="JACCBM010000001">
    <property type="protein sequence ID" value="NYD68853.1"/>
    <property type="molecule type" value="Genomic_DNA"/>
</dbReference>
<dbReference type="GO" id="GO:0005886">
    <property type="term" value="C:plasma membrane"/>
    <property type="evidence" value="ECO:0007669"/>
    <property type="project" value="UniProtKB-SubCell"/>
</dbReference>
<evidence type="ECO:0000256" key="1">
    <source>
        <dbReference type="ARBA" id="ARBA00004651"/>
    </source>
</evidence>
<keyword evidence="4 7" id="KW-0812">Transmembrane</keyword>
<keyword evidence="2 7" id="KW-0813">Transport</keyword>
<comment type="subcellular location">
    <subcellularLocation>
        <location evidence="1 7">Cell membrane</location>
        <topology evidence="1 7">Multi-pass membrane protein</topology>
    </subcellularLocation>
</comment>
<sequence>MTEVLQPATTAPRRVSAPPRSAARTSRFVLRRILTVLAYILVALLLWQVFISVFDVDPLLVPGPIPVLQALATQLTSPVIWSAAWVTFQEAIFGFGIGAAVGMVIAIALAESRTLYRLINPYIVAFQAIPKVALTPLFIVWFGFGIWSKVVLIATFTFFPVMVNMYQGLRSTTSEEEELMRVSHATRWQRFRHLRLYRSLPYLFAAFEASFVLCLTGAVLAELLGSGTSVGLGTLVQMYTSTYNMAGLFGIITLLSLFGVVFDLVVKGTARVVLRWNRSSDH</sequence>
<proteinExistence type="inferred from homology"/>
<dbReference type="CDD" id="cd06261">
    <property type="entry name" value="TM_PBP2"/>
    <property type="match status" value="1"/>
</dbReference>
<evidence type="ECO:0000256" key="7">
    <source>
        <dbReference type="RuleBase" id="RU363032"/>
    </source>
</evidence>
<feature type="transmembrane region" description="Helical" evidence="7">
    <location>
        <begin position="245"/>
        <end position="266"/>
    </location>
</feature>
<dbReference type="InterPro" id="IPR035906">
    <property type="entry name" value="MetI-like_sf"/>
</dbReference>
<feature type="transmembrane region" description="Helical" evidence="7">
    <location>
        <begin position="91"/>
        <end position="110"/>
    </location>
</feature>
<dbReference type="Proteomes" id="UP000549913">
    <property type="component" value="Unassembled WGS sequence"/>
</dbReference>
<feature type="transmembrane region" description="Helical" evidence="7">
    <location>
        <begin position="200"/>
        <end position="225"/>
    </location>
</feature>
<reference evidence="9 10" key="1">
    <citation type="submission" date="2020-07" db="EMBL/GenBank/DDBJ databases">
        <title>Sequencing the genomes of 1000 actinobacteria strains.</title>
        <authorList>
            <person name="Klenk H.-P."/>
        </authorList>
    </citation>
    <scope>NUCLEOTIDE SEQUENCE [LARGE SCALE GENOMIC DNA]</scope>
    <source>
        <strain evidence="9 10">DSM 26474</strain>
    </source>
</reference>
<organism evidence="9 10">
    <name type="scientific">Herbiconiux flava</name>
    <dbReference type="NCBI Taxonomy" id="881268"/>
    <lineage>
        <taxon>Bacteria</taxon>
        <taxon>Bacillati</taxon>
        <taxon>Actinomycetota</taxon>
        <taxon>Actinomycetes</taxon>
        <taxon>Micrococcales</taxon>
        <taxon>Microbacteriaceae</taxon>
        <taxon>Herbiconiux</taxon>
    </lineage>
</organism>
<dbReference type="PANTHER" id="PTHR30151:SF20">
    <property type="entry name" value="ABC TRANSPORTER PERMEASE PROTEIN HI_0355-RELATED"/>
    <property type="match status" value="1"/>
</dbReference>
<evidence type="ECO:0000256" key="3">
    <source>
        <dbReference type="ARBA" id="ARBA00022475"/>
    </source>
</evidence>
<evidence type="ECO:0000256" key="6">
    <source>
        <dbReference type="ARBA" id="ARBA00023136"/>
    </source>
</evidence>
<dbReference type="PROSITE" id="PS50928">
    <property type="entry name" value="ABC_TM1"/>
    <property type="match status" value="1"/>
</dbReference>
<dbReference type="InterPro" id="IPR000515">
    <property type="entry name" value="MetI-like"/>
</dbReference>
<dbReference type="Pfam" id="PF00528">
    <property type="entry name" value="BPD_transp_1"/>
    <property type="match status" value="1"/>
</dbReference>
<dbReference type="Gene3D" id="1.10.3720.10">
    <property type="entry name" value="MetI-like"/>
    <property type="match status" value="1"/>
</dbReference>
<evidence type="ECO:0000256" key="4">
    <source>
        <dbReference type="ARBA" id="ARBA00022692"/>
    </source>
</evidence>
<feature type="domain" description="ABC transmembrane type-1" evidence="8">
    <location>
        <begin position="84"/>
        <end position="270"/>
    </location>
</feature>
<name>A0A852SI51_9MICO</name>
<feature type="transmembrane region" description="Helical" evidence="7">
    <location>
        <begin position="33"/>
        <end position="54"/>
    </location>
</feature>
<evidence type="ECO:0000256" key="2">
    <source>
        <dbReference type="ARBA" id="ARBA00022448"/>
    </source>
</evidence>
<dbReference type="RefSeq" id="WP_179546290.1">
    <property type="nucleotide sequence ID" value="NZ_BSEW01000001.1"/>
</dbReference>
<dbReference type="PANTHER" id="PTHR30151">
    <property type="entry name" value="ALKANE SULFONATE ABC TRANSPORTER-RELATED, MEMBRANE SUBUNIT"/>
    <property type="match status" value="1"/>
</dbReference>
<protein>
    <submittedName>
        <fullName evidence="9">NitT/TauT family transport system permease protein</fullName>
    </submittedName>
</protein>
<keyword evidence="6 7" id="KW-0472">Membrane</keyword>
<keyword evidence="10" id="KW-1185">Reference proteome</keyword>
<gene>
    <name evidence="9" type="ORF">BJ984_000011</name>
</gene>
<evidence type="ECO:0000256" key="5">
    <source>
        <dbReference type="ARBA" id="ARBA00022989"/>
    </source>
</evidence>
<keyword evidence="5 7" id="KW-1133">Transmembrane helix</keyword>
<comment type="caution">
    <text evidence="9">The sequence shown here is derived from an EMBL/GenBank/DDBJ whole genome shotgun (WGS) entry which is preliminary data.</text>
</comment>
<comment type="similarity">
    <text evidence="7">Belongs to the binding-protein-dependent transport system permease family.</text>
</comment>
<evidence type="ECO:0000313" key="9">
    <source>
        <dbReference type="EMBL" id="NYD68853.1"/>
    </source>
</evidence>
<accession>A0A852SI51</accession>
<dbReference type="SUPFAM" id="SSF161098">
    <property type="entry name" value="MetI-like"/>
    <property type="match status" value="1"/>
</dbReference>
<evidence type="ECO:0000259" key="8">
    <source>
        <dbReference type="PROSITE" id="PS50928"/>
    </source>
</evidence>
<dbReference type="GO" id="GO:0055085">
    <property type="term" value="P:transmembrane transport"/>
    <property type="evidence" value="ECO:0007669"/>
    <property type="project" value="InterPro"/>
</dbReference>